<evidence type="ECO:0000256" key="3">
    <source>
        <dbReference type="ARBA" id="ARBA00022694"/>
    </source>
</evidence>
<evidence type="ECO:0000256" key="8">
    <source>
        <dbReference type="ARBA" id="ARBA00023014"/>
    </source>
</evidence>
<dbReference type="AlphaFoldDB" id="A0A1T4PA40"/>
<evidence type="ECO:0000256" key="4">
    <source>
        <dbReference type="ARBA" id="ARBA00022723"/>
    </source>
</evidence>
<organism evidence="10 11">
    <name type="scientific">Segatella oulorum</name>
    <dbReference type="NCBI Taxonomy" id="28136"/>
    <lineage>
        <taxon>Bacteria</taxon>
        <taxon>Pseudomonadati</taxon>
        <taxon>Bacteroidota</taxon>
        <taxon>Bacteroidia</taxon>
        <taxon>Bacteroidales</taxon>
        <taxon>Prevotellaceae</taxon>
        <taxon>Segatella</taxon>
    </lineage>
</organism>
<dbReference type="Pfam" id="PF13484">
    <property type="entry name" value="Fer4_16"/>
    <property type="match status" value="1"/>
</dbReference>
<dbReference type="Gene3D" id="3.30.70.20">
    <property type="match status" value="1"/>
</dbReference>
<keyword evidence="1" id="KW-0004">4Fe-4S</keyword>
<accession>A0A1T4PA40</accession>
<dbReference type="SUPFAM" id="SSF46548">
    <property type="entry name" value="alpha-helical ferredoxin"/>
    <property type="match status" value="1"/>
</dbReference>
<evidence type="ECO:0000256" key="2">
    <source>
        <dbReference type="ARBA" id="ARBA00022490"/>
    </source>
</evidence>
<dbReference type="GO" id="GO:0051539">
    <property type="term" value="F:4 iron, 4 sulfur cluster binding"/>
    <property type="evidence" value="ECO:0007669"/>
    <property type="project" value="UniProtKB-KW"/>
</dbReference>
<keyword evidence="7" id="KW-0408">Iron</keyword>
<keyword evidence="3" id="KW-0819">tRNA processing</keyword>
<dbReference type="InterPro" id="IPR017896">
    <property type="entry name" value="4Fe4S_Fe-S-bd"/>
</dbReference>
<name>A0A1T4PA40_9BACT</name>
<reference evidence="10 11" key="1">
    <citation type="submission" date="2017-02" db="EMBL/GenBank/DDBJ databases">
        <authorList>
            <person name="Peterson S.W."/>
        </authorList>
    </citation>
    <scope>NUCLEOTIDE SEQUENCE [LARGE SCALE GENOMIC DNA]</scope>
    <source>
        <strain evidence="10 11">ATCC 43324</strain>
    </source>
</reference>
<dbReference type="Proteomes" id="UP000190065">
    <property type="component" value="Unassembled WGS sequence"/>
</dbReference>
<dbReference type="PROSITE" id="PS51379">
    <property type="entry name" value="4FE4S_FER_2"/>
    <property type="match status" value="1"/>
</dbReference>
<sequence length="340" mass="38623">MNLKHSNDIETLTLHIKAEAQRLGFFACGIAQARPVDEETAAHLKRWLDDEKFAGMDYMSNNTDKRLDPRLLLKNAQSIICVALNYAPKQAFAPHEYHIANYALGQDYHDIMKHKLRQLAASCGFEDDLISQNPQAKRCRIFVDSGPILERYWAERAGLGWIGKNHQLIIPHAGSMFFLGEILVEQPLLYDEPAKNRCGKCTKCLQACPTKAITSDNEIDAFRCLSYQTIENRSDIAAPFSTALGNTIYGCDECLKACPWNRFATPNDTPELQPRPELMAMTQEQWQNLTEEEYRKLFKGSAVKRAKYQGLMRNIKAAACASQKNKLSLPPKRREHDTED</sequence>
<dbReference type="GO" id="GO:0052693">
    <property type="term" value="F:epoxyqueuosine reductase activity"/>
    <property type="evidence" value="ECO:0007669"/>
    <property type="project" value="TreeGrafter"/>
</dbReference>
<proteinExistence type="predicted"/>
<keyword evidence="2" id="KW-0963">Cytoplasm</keyword>
<dbReference type="NCBIfam" id="TIGR00276">
    <property type="entry name" value="tRNA epoxyqueuosine(34) reductase QueG"/>
    <property type="match status" value="1"/>
</dbReference>
<evidence type="ECO:0000313" key="10">
    <source>
        <dbReference type="EMBL" id="SJZ88403.1"/>
    </source>
</evidence>
<dbReference type="PANTHER" id="PTHR30002:SF4">
    <property type="entry name" value="EPOXYQUEUOSINE REDUCTASE"/>
    <property type="match status" value="1"/>
</dbReference>
<evidence type="ECO:0000256" key="5">
    <source>
        <dbReference type="ARBA" id="ARBA00022785"/>
    </source>
</evidence>
<feature type="domain" description="4Fe-4S ferredoxin-type" evidence="9">
    <location>
        <begin position="186"/>
        <end position="218"/>
    </location>
</feature>
<dbReference type="InterPro" id="IPR013542">
    <property type="entry name" value="QueG_DUF1730"/>
</dbReference>
<keyword evidence="5" id="KW-0671">Queuosine biosynthesis</keyword>
<evidence type="ECO:0000259" key="9">
    <source>
        <dbReference type="PROSITE" id="PS51379"/>
    </source>
</evidence>
<dbReference type="EMBL" id="FUXK01000013">
    <property type="protein sequence ID" value="SJZ88403.1"/>
    <property type="molecule type" value="Genomic_DNA"/>
</dbReference>
<dbReference type="eggNOG" id="COG1600">
    <property type="taxonomic scope" value="Bacteria"/>
</dbReference>
<dbReference type="InterPro" id="IPR017900">
    <property type="entry name" value="4Fe4S_Fe_S_CS"/>
</dbReference>
<evidence type="ECO:0000256" key="7">
    <source>
        <dbReference type="ARBA" id="ARBA00023004"/>
    </source>
</evidence>
<dbReference type="InterPro" id="IPR004453">
    <property type="entry name" value="QueG"/>
</dbReference>
<dbReference type="GO" id="GO:0008616">
    <property type="term" value="P:tRNA queuosine(34) biosynthetic process"/>
    <property type="evidence" value="ECO:0007669"/>
    <property type="project" value="UniProtKB-KW"/>
</dbReference>
<keyword evidence="6" id="KW-0560">Oxidoreductase</keyword>
<evidence type="ECO:0000313" key="11">
    <source>
        <dbReference type="Proteomes" id="UP000190065"/>
    </source>
</evidence>
<dbReference type="PANTHER" id="PTHR30002">
    <property type="entry name" value="EPOXYQUEUOSINE REDUCTASE"/>
    <property type="match status" value="1"/>
</dbReference>
<keyword evidence="8" id="KW-0411">Iron-sulfur</keyword>
<protein>
    <submittedName>
        <fullName evidence="10">Epoxyqueuosine reductase</fullName>
    </submittedName>
</protein>
<dbReference type="PROSITE" id="PS00198">
    <property type="entry name" value="4FE4S_FER_1"/>
    <property type="match status" value="1"/>
</dbReference>
<evidence type="ECO:0000256" key="6">
    <source>
        <dbReference type="ARBA" id="ARBA00023002"/>
    </source>
</evidence>
<dbReference type="GO" id="GO:0046872">
    <property type="term" value="F:metal ion binding"/>
    <property type="evidence" value="ECO:0007669"/>
    <property type="project" value="UniProtKB-KW"/>
</dbReference>
<dbReference type="STRING" id="28136.SAMN02745202_01368"/>
<dbReference type="Pfam" id="PF08331">
    <property type="entry name" value="QueG_DUF1730"/>
    <property type="match status" value="1"/>
</dbReference>
<dbReference type="RefSeq" id="WP_025071228.1">
    <property type="nucleotide sequence ID" value="NZ_FUXK01000013.1"/>
</dbReference>
<evidence type="ECO:0000256" key="1">
    <source>
        <dbReference type="ARBA" id="ARBA00022485"/>
    </source>
</evidence>
<keyword evidence="4" id="KW-0479">Metal-binding</keyword>
<gene>
    <name evidence="10" type="ORF">SAMN02745202_01368</name>
</gene>